<dbReference type="AlphaFoldDB" id="A0A9N9KZV9"/>
<organism evidence="2 3">
    <name type="scientific">Hymenoscyphus fraxineus</name>
    <dbReference type="NCBI Taxonomy" id="746836"/>
    <lineage>
        <taxon>Eukaryota</taxon>
        <taxon>Fungi</taxon>
        <taxon>Dikarya</taxon>
        <taxon>Ascomycota</taxon>
        <taxon>Pezizomycotina</taxon>
        <taxon>Leotiomycetes</taxon>
        <taxon>Helotiales</taxon>
        <taxon>Helotiaceae</taxon>
        <taxon>Hymenoscyphus</taxon>
    </lineage>
</organism>
<protein>
    <submittedName>
        <fullName evidence="2">Uncharacterized protein</fullName>
    </submittedName>
</protein>
<accession>A0A9N9KZV9</accession>
<evidence type="ECO:0000256" key="1">
    <source>
        <dbReference type="SAM" id="MobiDB-lite"/>
    </source>
</evidence>
<evidence type="ECO:0000313" key="3">
    <source>
        <dbReference type="Proteomes" id="UP000696280"/>
    </source>
</evidence>
<name>A0A9N9KZV9_9HELO</name>
<gene>
    <name evidence="2" type="ORF">HYFRA_00011973</name>
</gene>
<feature type="non-terminal residue" evidence="2">
    <location>
        <position position="396"/>
    </location>
</feature>
<keyword evidence="3" id="KW-1185">Reference proteome</keyword>
<dbReference type="EMBL" id="CAJVRL010000075">
    <property type="protein sequence ID" value="CAG8956924.1"/>
    <property type="molecule type" value="Genomic_DNA"/>
</dbReference>
<evidence type="ECO:0000313" key="2">
    <source>
        <dbReference type="EMBL" id="CAG8956924.1"/>
    </source>
</evidence>
<dbReference type="Proteomes" id="UP000696280">
    <property type="component" value="Unassembled WGS sequence"/>
</dbReference>
<reference evidence="2" key="1">
    <citation type="submission" date="2021-07" db="EMBL/GenBank/DDBJ databases">
        <authorList>
            <person name="Durling M."/>
        </authorList>
    </citation>
    <scope>NUCLEOTIDE SEQUENCE</scope>
</reference>
<sequence length="396" mass="45136">LLPQFSKARAAQASFAALHTHTCAFSLNPVNCFCLLSAKMSSFSMSDTRGLLSTDHPSRRPSSPIKIQNPFRVRRASSPVKIRYDPSDSRPSSPIKIRIAREVAIASDSGSDTVSVGDEFDTLGSATRRLVKLRLGDGSKDLLKTLPKKVRHKIWEYYMILECSPGMSPRDVFLTTLLPALQISPTVYQDALEYYFDQFMVTVTLEECDSLKYIRPTTIALMKHLHIYSHANLWGVPNREAAKTFIPFPSDYPPFVKCTISPPLQLANALHLRSLILSVEPTEMFARIFLDRLLPPRPTPLRTLHLRIRLERGQPPYEYGKSENRDASRLFEYVKRKLNEMYPVDGRLAWFNRRDWSCMDEDSRGKIFASDKWSLREDKQDLPDGPLIGDTILTEI</sequence>
<proteinExistence type="predicted"/>
<comment type="caution">
    <text evidence="2">The sequence shown here is derived from an EMBL/GenBank/DDBJ whole genome shotgun (WGS) entry which is preliminary data.</text>
</comment>
<feature type="region of interest" description="Disordered" evidence="1">
    <location>
        <begin position="47"/>
        <end position="68"/>
    </location>
</feature>
<dbReference type="OrthoDB" id="10316711at2759"/>